<protein>
    <recommendedName>
        <fullName evidence="2">Coenzyme PQQ synthesis protein F-like C-terminal lobe domain-containing protein</fullName>
    </recommendedName>
</protein>
<dbReference type="Proteomes" id="UP000823674">
    <property type="component" value="Chromosome A02"/>
</dbReference>
<feature type="non-terminal residue" evidence="3">
    <location>
        <position position="274"/>
    </location>
</feature>
<comment type="caution">
    <text evidence="3">The sequence shown here is derived from an EMBL/GenBank/DDBJ whole genome shotgun (WGS) entry which is preliminary data.</text>
</comment>
<dbReference type="InterPro" id="IPR054734">
    <property type="entry name" value="PqqF-like_C_4"/>
</dbReference>
<organism evidence="3 4">
    <name type="scientific">Brassica rapa subsp. trilocularis</name>
    <dbReference type="NCBI Taxonomy" id="1813537"/>
    <lineage>
        <taxon>Eukaryota</taxon>
        <taxon>Viridiplantae</taxon>
        <taxon>Streptophyta</taxon>
        <taxon>Embryophyta</taxon>
        <taxon>Tracheophyta</taxon>
        <taxon>Spermatophyta</taxon>
        <taxon>Magnoliopsida</taxon>
        <taxon>eudicotyledons</taxon>
        <taxon>Gunneridae</taxon>
        <taxon>Pentapetalae</taxon>
        <taxon>rosids</taxon>
        <taxon>malvids</taxon>
        <taxon>Brassicales</taxon>
        <taxon>Brassicaceae</taxon>
        <taxon>Brassiceae</taxon>
        <taxon>Brassica</taxon>
    </lineage>
</organism>
<feature type="domain" description="Coenzyme PQQ synthesis protein F-like C-terminal lobe" evidence="2">
    <location>
        <begin position="144"/>
        <end position="206"/>
    </location>
</feature>
<evidence type="ECO:0000259" key="2">
    <source>
        <dbReference type="Pfam" id="PF22456"/>
    </source>
</evidence>
<evidence type="ECO:0000256" key="1">
    <source>
        <dbReference type="ARBA" id="ARBA00022723"/>
    </source>
</evidence>
<accession>A0ABQ7NM75</accession>
<keyword evidence="4" id="KW-1185">Reference proteome</keyword>
<reference evidence="3 4" key="1">
    <citation type="submission" date="2021-03" db="EMBL/GenBank/DDBJ databases">
        <authorList>
            <person name="King G.J."/>
            <person name="Bancroft I."/>
            <person name="Baten A."/>
            <person name="Bloomfield J."/>
            <person name="Borpatragohain P."/>
            <person name="He Z."/>
            <person name="Irish N."/>
            <person name="Irwin J."/>
            <person name="Liu K."/>
            <person name="Mauleon R.P."/>
            <person name="Moore J."/>
            <person name="Morris R."/>
            <person name="Ostergaard L."/>
            <person name="Wang B."/>
            <person name="Wells R."/>
        </authorList>
    </citation>
    <scope>NUCLEOTIDE SEQUENCE [LARGE SCALE GENOMIC DNA]</scope>
    <source>
        <strain evidence="3">R-o-18</strain>
        <tissue evidence="3">Leaf</tissue>
    </source>
</reference>
<dbReference type="Gene3D" id="3.30.830.10">
    <property type="entry name" value="Metalloenzyme, LuxS/M16 peptidase-like"/>
    <property type="match status" value="1"/>
</dbReference>
<evidence type="ECO:0000313" key="4">
    <source>
        <dbReference type="Proteomes" id="UP000823674"/>
    </source>
</evidence>
<dbReference type="EMBL" id="JADBGQ010000002">
    <property type="protein sequence ID" value="KAG5411972.1"/>
    <property type="molecule type" value="Genomic_DNA"/>
</dbReference>
<name>A0ABQ7NM75_BRACM</name>
<dbReference type="SUPFAM" id="SSF63411">
    <property type="entry name" value="LuxS/MPP-like metallohydrolase"/>
    <property type="match status" value="1"/>
</dbReference>
<proteinExistence type="predicted"/>
<sequence length="274" mass="31996">MKRKFYLDSHTSCLLFVRTFRSFVPTLEAFETITEKMLRQFDLTSRDLILFSFEDLNALLPKTQHVSLKHLQLIRIVESFSGNFFEDYCKQILSLFKPIGEFEIPRKSGTMKDLALIFPYRVSVMPITEIENFKSNIVSVFLHLLKSMVDEKIYTDLRLKQRLGYHVGCEIHYQHGTKGVYFYVVSSEHKPMHLLQKIYEFVASTANVEEKTFELYISGIDVPDDSGMCPDLIHDDICIRGHHTAVKLVLKTMKKEDVIQLYDHLLFQKSLIVE</sequence>
<dbReference type="InterPro" id="IPR011249">
    <property type="entry name" value="Metalloenz_LuxS/M16"/>
</dbReference>
<keyword evidence="1" id="KW-0479">Metal-binding</keyword>
<gene>
    <name evidence="3" type="primary">A02p053460.1_BraROA</name>
    <name evidence="3" type="ORF">IGI04_008291</name>
</gene>
<dbReference type="Pfam" id="PF22456">
    <property type="entry name" value="PqqF-like_C_4"/>
    <property type="match status" value="1"/>
</dbReference>
<evidence type="ECO:0000313" key="3">
    <source>
        <dbReference type="EMBL" id="KAG5411972.1"/>
    </source>
</evidence>